<dbReference type="OrthoDB" id="9790459at2"/>
<dbReference type="RefSeq" id="WP_011552249.1">
    <property type="nucleotide sequence ID" value="NC_008095.1"/>
</dbReference>
<feature type="domain" description="HNH nuclease" evidence="1">
    <location>
        <begin position="224"/>
        <end position="273"/>
    </location>
</feature>
<sequence>MSTSGLFAVQSASGSELDAHFSLELLQGETTLLFESKGGGKDSPLGKRRNQDYDPGLRLILERLAQRGAKIRDASVDSDNVLDAGLPIEQRRLNVRAPFKLPVDLSLIDDFDKLRKALSAAQKPIGQRANAKGGNGQKKIRLYLDLNTQGTDLHSLGRSLATPTRSIVMSAGDIANTAETISASGHFDPHSIEDARARTLSAIVQRQGQSAFRKSLLEAYGNRCAITECDLEEVLEAAHILPFKGPATNTLENGLLLRADIHTLFDRGLIAVDTANWTILTHARITSTQYASLNKQHLRLPSRPELHPSTVALNKHRVESGL</sequence>
<protein>
    <recommendedName>
        <fullName evidence="1">HNH nuclease domain-containing protein</fullName>
    </recommendedName>
</protein>
<organism evidence="2 3">
    <name type="scientific">Myxococcus xanthus (strain DK1622)</name>
    <dbReference type="NCBI Taxonomy" id="246197"/>
    <lineage>
        <taxon>Bacteria</taxon>
        <taxon>Pseudomonadati</taxon>
        <taxon>Myxococcota</taxon>
        <taxon>Myxococcia</taxon>
        <taxon>Myxococcales</taxon>
        <taxon>Cystobacterineae</taxon>
        <taxon>Myxococcaceae</taxon>
        <taxon>Myxococcus</taxon>
    </lineage>
</organism>
<dbReference type="KEGG" id="mxa:MXAN_2171"/>
<accession>Q1DAC9</accession>
<dbReference type="eggNOG" id="COG3440">
    <property type="taxonomic scope" value="Bacteria"/>
</dbReference>
<reference evidence="2 3" key="1">
    <citation type="journal article" date="2006" name="Proc. Natl. Acad. Sci. U.S.A.">
        <title>Evolution of sensory complexity recorded in a myxobacterial genome.</title>
        <authorList>
            <person name="Goldman B.S."/>
            <person name="Nierman W.C."/>
            <person name="Kaiser D."/>
            <person name="Slater S.C."/>
            <person name="Durkin A.S."/>
            <person name="Eisen J.A."/>
            <person name="Ronning C.M."/>
            <person name="Barbazuk W.B."/>
            <person name="Blanchard M."/>
            <person name="Field C."/>
            <person name="Halling C."/>
            <person name="Hinkle G."/>
            <person name="Iartchuk O."/>
            <person name="Kim H.S."/>
            <person name="Mackenzie C."/>
            <person name="Madupu R."/>
            <person name="Miller N."/>
            <person name="Shvartsbeyn A."/>
            <person name="Sullivan S.A."/>
            <person name="Vaudin M."/>
            <person name="Wiegand R."/>
            <person name="Kaplan H.B."/>
        </authorList>
    </citation>
    <scope>NUCLEOTIDE SEQUENCE [LARGE SCALE GENOMIC DNA]</scope>
    <source>
        <strain evidence="3">DK1622</strain>
    </source>
</reference>
<evidence type="ECO:0000313" key="3">
    <source>
        <dbReference type="Proteomes" id="UP000002402"/>
    </source>
</evidence>
<dbReference type="Proteomes" id="UP000002402">
    <property type="component" value="Chromosome"/>
</dbReference>
<evidence type="ECO:0000259" key="1">
    <source>
        <dbReference type="Pfam" id="PF13391"/>
    </source>
</evidence>
<dbReference type="AlphaFoldDB" id="Q1DAC9"/>
<dbReference type="EMBL" id="CP000113">
    <property type="protein sequence ID" value="ABF91087.1"/>
    <property type="molecule type" value="Genomic_DNA"/>
</dbReference>
<keyword evidence="3" id="KW-1185">Reference proteome</keyword>
<evidence type="ECO:0000313" key="2">
    <source>
        <dbReference type="EMBL" id="ABF91087.1"/>
    </source>
</evidence>
<proteinExistence type="predicted"/>
<dbReference type="GeneID" id="41364710"/>
<gene>
    <name evidence="2" type="ordered locus">MXAN_2171</name>
</gene>
<dbReference type="STRING" id="246197.MXAN_2171"/>
<dbReference type="Pfam" id="PF13391">
    <property type="entry name" value="HNH_2"/>
    <property type="match status" value="1"/>
</dbReference>
<name>Q1DAC9_MYXXD</name>
<dbReference type="InterPro" id="IPR003615">
    <property type="entry name" value="HNH_nuc"/>
</dbReference>
<dbReference type="EnsemblBacteria" id="ABF91087">
    <property type="protein sequence ID" value="ABF91087"/>
    <property type="gene ID" value="MXAN_2171"/>
</dbReference>
<dbReference type="HOGENOM" id="CLU_862844_0_0_7"/>